<dbReference type="GO" id="GO:0005730">
    <property type="term" value="C:nucleolus"/>
    <property type="evidence" value="ECO:0007669"/>
    <property type="project" value="UniProtKB-SubCell"/>
</dbReference>
<evidence type="ECO:0000256" key="4">
    <source>
        <dbReference type="ARBA" id="ARBA00006678"/>
    </source>
</evidence>
<dbReference type="AlphaFoldDB" id="A0AA36H4J8"/>
<evidence type="ECO:0000256" key="8">
    <source>
        <dbReference type="ARBA" id="ARBA00058393"/>
    </source>
</evidence>
<evidence type="ECO:0000256" key="9">
    <source>
        <dbReference type="ARBA" id="ARBA00062379"/>
    </source>
</evidence>
<proteinExistence type="inferred from homology"/>
<feature type="domain" description="Exoribonuclease phosphorolytic" evidence="11">
    <location>
        <begin position="18"/>
        <end position="147"/>
    </location>
</feature>
<evidence type="ECO:0000259" key="11">
    <source>
        <dbReference type="Pfam" id="PF01138"/>
    </source>
</evidence>
<dbReference type="GO" id="GO:0071028">
    <property type="term" value="P:nuclear mRNA surveillance"/>
    <property type="evidence" value="ECO:0007669"/>
    <property type="project" value="TreeGrafter"/>
</dbReference>
<reference evidence="13" key="1">
    <citation type="submission" date="2023-07" db="EMBL/GenBank/DDBJ databases">
        <authorList>
            <consortium name="CYATHOMIX"/>
        </authorList>
    </citation>
    <scope>NUCLEOTIDE SEQUENCE</scope>
    <source>
        <strain evidence="13">N/A</strain>
    </source>
</reference>
<dbReference type="SUPFAM" id="SSF55666">
    <property type="entry name" value="Ribonuclease PH domain 2-like"/>
    <property type="match status" value="1"/>
</dbReference>
<dbReference type="Proteomes" id="UP001176961">
    <property type="component" value="Unassembled WGS sequence"/>
</dbReference>
<evidence type="ECO:0000259" key="12">
    <source>
        <dbReference type="Pfam" id="PF03725"/>
    </source>
</evidence>
<evidence type="ECO:0000256" key="10">
    <source>
        <dbReference type="ARBA" id="ARBA00073078"/>
    </source>
</evidence>
<keyword evidence="14" id="KW-1185">Reference proteome</keyword>
<dbReference type="FunFam" id="3.30.230.70:FF:000004">
    <property type="entry name" value="Exosome complex component Rrp41"/>
    <property type="match status" value="1"/>
</dbReference>
<comment type="caution">
    <text evidence="13">The sequence shown here is derived from an EMBL/GenBank/DDBJ whole genome shotgun (WGS) entry which is preliminary data.</text>
</comment>
<comment type="subunit">
    <text evidence="9">Component of the RNA exosome complex.</text>
</comment>
<dbReference type="GO" id="GO:0016075">
    <property type="term" value="P:rRNA catabolic process"/>
    <property type="evidence" value="ECO:0007669"/>
    <property type="project" value="TreeGrafter"/>
</dbReference>
<dbReference type="InterPro" id="IPR020568">
    <property type="entry name" value="Ribosomal_Su5_D2-typ_SF"/>
</dbReference>
<feature type="domain" description="Exoribonuclease phosphorolytic" evidence="12">
    <location>
        <begin position="150"/>
        <end position="214"/>
    </location>
</feature>
<dbReference type="PANTHER" id="PTHR11953">
    <property type="entry name" value="EXOSOME COMPLEX COMPONENT"/>
    <property type="match status" value="1"/>
</dbReference>
<comment type="subcellular location">
    <subcellularLocation>
        <location evidence="1">Cytoplasm</location>
    </subcellularLocation>
    <subcellularLocation>
        <location evidence="2">Nucleus</location>
        <location evidence="2">Nucleolus</location>
    </subcellularLocation>
    <subcellularLocation>
        <location evidence="3">Nucleus</location>
        <location evidence="3">Nucleoplasm</location>
    </subcellularLocation>
</comment>
<dbReference type="CDD" id="cd11370">
    <property type="entry name" value="RNase_PH_RRP41"/>
    <property type="match status" value="1"/>
</dbReference>
<dbReference type="GO" id="GO:0000176">
    <property type="term" value="C:nuclear exosome (RNase complex)"/>
    <property type="evidence" value="ECO:0007669"/>
    <property type="project" value="TreeGrafter"/>
</dbReference>
<evidence type="ECO:0000256" key="3">
    <source>
        <dbReference type="ARBA" id="ARBA00004642"/>
    </source>
</evidence>
<organism evidence="13 14">
    <name type="scientific">Cylicocyclus nassatus</name>
    <name type="common">Nematode worm</name>
    <dbReference type="NCBI Taxonomy" id="53992"/>
    <lineage>
        <taxon>Eukaryota</taxon>
        <taxon>Metazoa</taxon>
        <taxon>Ecdysozoa</taxon>
        <taxon>Nematoda</taxon>
        <taxon>Chromadorea</taxon>
        <taxon>Rhabditida</taxon>
        <taxon>Rhabditina</taxon>
        <taxon>Rhabditomorpha</taxon>
        <taxon>Strongyloidea</taxon>
        <taxon>Strongylidae</taxon>
        <taxon>Cylicocyclus</taxon>
    </lineage>
</organism>
<name>A0AA36H4J8_CYLNA</name>
<dbReference type="InterPro" id="IPR027408">
    <property type="entry name" value="PNPase/RNase_PH_dom_sf"/>
</dbReference>
<dbReference type="GO" id="GO:0071051">
    <property type="term" value="P:poly(A)-dependent snoRNA 3'-end processing"/>
    <property type="evidence" value="ECO:0007669"/>
    <property type="project" value="TreeGrafter"/>
</dbReference>
<keyword evidence="6" id="KW-0698">rRNA processing</keyword>
<accession>A0AA36H4J8</accession>
<dbReference type="InterPro" id="IPR001247">
    <property type="entry name" value="ExoRNase_PH_dom1"/>
</dbReference>
<evidence type="ECO:0000256" key="2">
    <source>
        <dbReference type="ARBA" id="ARBA00004604"/>
    </source>
</evidence>
<keyword evidence="5" id="KW-0963">Cytoplasm</keyword>
<comment type="function">
    <text evidence="8">Non-catalytic component of the RNA exosome complex which has 3'-&gt;5' exoribonuclease activity and participates in a multitude of cellular RNA processing and degradation events.</text>
</comment>
<evidence type="ECO:0000313" key="13">
    <source>
        <dbReference type="EMBL" id="CAJ0603443.1"/>
    </source>
</evidence>
<dbReference type="Pfam" id="PF01138">
    <property type="entry name" value="RNase_PH"/>
    <property type="match status" value="1"/>
</dbReference>
<dbReference type="SUPFAM" id="SSF54211">
    <property type="entry name" value="Ribosomal protein S5 domain 2-like"/>
    <property type="match status" value="1"/>
</dbReference>
<dbReference type="GO" id="GO:0003723">
    <property type="term" value="F:RNA binding"/>
    <property type="evidence" value="ECO:0007669"/>
    <property type="project" value="TreeGrafter"/>
</dbReference>
<keyword evidence="7" id="KW-0271">Exosome</keyword>
<sequence length="897" mass="98943">MSIVSEHGFRLDGRRPQQIRNISAALGTVRDAEGSAYFEQGGTKVLCAVYGPYEGKKSKQLEDRCAINCVFSMTRFAGVERRQRVRADRKSMEIERLIEKTFEGAVLVHLFPTSQIDIFCQIIQSDGSHLAACVNAASLAMSDAGIPMKGLVAASTCSIVDGQPVVDINQREETDLLPRLTLATLRGEDEVVLVELQNRVHVDQLSALLAAAKDTCKGVHECICAAIVDQLENKAFFLQVLRKTTTFENTRRKKKLLCYLSIYQTRSQARWAPPFSNSMIRRVLQSSAISRGVAAVFTSRPASTSSAPSAEDPLKGLIDSLSVENELSAPEKSPSISAKIASIKDLQRLLEGRKDHFKPSDFLEVLKSALLLTNEKSSAGELIRNYAKEPKQRVVSEMAVNDDLLTMMTALLDLGLEKEELYQNAQKKLLDNLDEADLTLDSVLSYVIACNRSGTEIPNELKVSLKEVLLTQMREVDSASVLIAVLTHWDANDKEVSRAAVVRTIELLGSDMSCCALTVGEMCSLMNKLAERHIRDKKLLPLLSARITDHHSALSVRQLVSLAASCTKLNYFDARVLRRLSKDLLHDVNSLRNWSDVSSLVDSFSRLRLGEMNAWNALAVWVNSHANSAPVDALSIIVAGMARNGVEECRPAAVKLSQRVRRETAPSQNVWLSTIHSLAFFRVLTPELAESALNADFVSQLLQSSKSVGEKLFKAMKLLQISSCAEIDLGKSYTGPRVGLAELKRFIQLDDEATRQARLIKYGRKDVEVCNHFLSDVVFKMGSPSTHISPSCIDETGTLVDAQIVCEKDSTRLVPISKWGASMPRPIIFFGWGQTKQTASDVARTESNTLLGWDQLSLRLLRSKGAKPIVVLHSDLSALGSTAEKVQFLKKRIADTS</sequence>
<dbReference type="GO" id="GO:0000177">
    <property type="term" value="C:cytoplasmic exosome (RNase complex)"/>
    <property type="evidence" value="ECO:0007669"/>
    <property type="project" value="TreeGrafter"/>
</dbReference>
<evidence type="ECO:0000256" key="6">
    <source>
        <dbReference type="ARBA" id="ARBA00022552"/>
    </source>
</evidence>
<gene>
    <name evidence="13" type="ORF">CYNAS_LOCUS15426</name>
</gene>
<dbReference type="PANTHER" id="PTHR11953:SF0">
    <property type="entry name" value="EXOSOME COMPLEX COMPONENT RRP41"/>
    <property type="match status" value="1"/>
</dbReference>
<evidence type="ECO:0000256" key="5">
    <source>
        <dbReference type="ARBA" id="ARBA00022490"/>
    </source>
</evidence>
<evidence type="ECO:0000256" key="1">
    <source>
        <dbReference type="ARBA" id="ARBA00004496"/>
    </source>
</evidence>
<evidence type="ECO:0000256" key="7">
    <source>
        <dbReference type="ARBA" id="ARBA00022835"/>
    </source>
</evidence>
<dbReference type="EMBL" id="CATQJL010000305">
    <property type="protein sequence ID" value="CAJ0603443.1"/>
    <property type="molecule type" value="Genomic_DNA"/>
</dbReference>
<dbReference type="GO" id="GO:0034475">
    <property type="term" value="P:U4 snRNA 3'-end processing"/>
    <property type="evidence" value="ECO:0007669"/>
    <property type="project" value="TreeGrafter"/>
</dbReference>
<evidence type="ECO:0000313" key="14">
    <source>
        <dbReference type="Proteomes" id="UP001176961"/>
    </source>
</evidence>
<dbReference type="GO" id="GO:0006364">
    <property type="term" value="P:rRNA processing"/>
    <property type="evidence" value="ECO:0007669"/>
    <property type="project" value="UniProtKB-KW"/>
</dbReference>
<dbReference type="Pfam" id="PF03725">
    <property type="entry name" value="RNase_PH_C"/>
    <property type="match status" value="1"/>
</dbReference>
<dbReference type="InterPro" id="IPR050080">
    <property type="entry name" value="RNase_PH"/>
</dbReference>
<dbReference type="InterPro" id="IPR036345">
    <property type="entry name" value="ExoRNase_PH_dom2_sf"/>
</dbReference>
<dbReference type="Gene3D" id="3.30.230.70">
    <property type="entry name" value="GHMP Kinase, N-terminal domain"/>
    <property type="match status" value="1"/>
</dbReference>
<protein>
    <recommendedName>
        <fullName evidence="10">Putative exosome complex component RRP41</fullName>
    </recommendedName>
</protein>
<dbReference type="InterPro" id="IPR015847">
    <property type="entry name" value="ExoRNase_PH_dom2"/>
</dbReference>
<dbReference type="GO" id="GO:0005654">
    <property type="term" value="C:nucleoplasm"/>
    <property type="evidence" value="ECO:0007669"/>
    <property type="project" value="UniProtKB-SubCell"/>
</dbReference>
<comment type="similarity">
    <text evidence="4">Belongs to the RNase PH family.</text>
</comment>